<dbReference type="Proteomes" id="UP000636010">
    <property type="component" value="Unassembled WGS sequence"/>
</dbReference>
<dbReference type="InterPro" id="IPR043519">
    <property type="entry name" value="NT_sf"/>
</dbReference>
<organism evidence="3 4">
    <name type="scientific">Marivirga lumbricoides</name>
    <dbReference type="NCBI Taxonomy" id="1046115"/>
    <lineage>
        <taxon>Bacteria</taxon>
        <taxon>Pseudomonadati</taxon>
        <taxon>Bacteroidota</taxon>
        <taxon>Cytophagia</taxon>
        <taxon>Cytophagales</taxon>
        <taxon>Marivirgaceae</taxon>
        <taxon>Marivirga</taxon>
    </lineage>
</organism>
<protein>
    <recommendedName>
        <fullName evidence="2">DUF6036 domain-containing protein</fullName>
    </recommendedName>
</protein>
<dbReference type="EMBL" id="BMEC01000003">
    <property type="protein sequence ID" value="GGC26354.1"/>
    <property type="molecule type" value="Genomic_DNA"/>
</dbReference>
<dbReference type="SUPFAM" id="SSF81301">
    <property type="entry name" value="Nucleotidyltransferase"/>
    <property type="match status" value="1"/>
</dbReference>
<dbReference type="Pfam" id="PF19502">
    <property type="entry name" value="DUF6036"/>
    <property type="match status" value="1"/>
</dbReference>
<accession>A0ABQ1LSG5</accession>
<comment type="caution">
    <text evidence="3">The sequence shown here is derived from an EMBL/GenBank/DDBJ whole genome shotgun (WGS) entry which is preliminary data.</text>
</comment>
<dbReference type="RefSeq" id="WP_188460782.1">
    <property type="nucleotide sequence ID" value="NZ_BAABHU010000003.1"/>
</dbReference>
<evidence type="ECO:0000259" key="2">
    <source>
        <dbReference type="Pfam" id="PF19502"/>
    </source>
</evidence>
<keyword evidence="4" id="KW-1185">Reference proteome</keyword>
<evidence type="ECO:0000313" key="3">
    <source>
        <dbReference type="EMBL" id="GGC26354.1"/>
    </source>
</evidence>
<name>A0ABQ1LSG5_9BACT</name>
<dbReference type="InterPro" id="IPR045792">
    <property type="entry name" value="DUF6036"/>
</dbReference>
<gene>
    <name evidence="3" type="ORF">GCM10011506_09680</name>
</gene>
<feature type="domain" description="DUF6036" evidence="2">
    <location>
        <begin position="52"/>
        <end position="191"/>
    </location>
</feature>
<dbReference type="Gene3D" id="3.30.460.40">
    <property type="match status" value="1"/>
</dbReference>
<evidence type="ECO:0000313" key="4">
    <source>
        <dbReference type="Proteomes" id="UP000636010"/>
    </source>
</evidence>
<evidence type="ECO:0000256" key="1">
    <source>
        <dbReference type="SAM" id="Phobius"/>
    </source>
</evidence>
<sequence>MNVSKHNANLIQFTKLTRLAKSLYFSNKENEPRGFMDINDNEVLGLLQSLSESNVEYMLVGGVAAVFHGHVRTTGDIDLWVNEVPENKKRLVNALSQIGVPAAEGFLNVPLIPGWSSLTIGDSGFTAYFMAYTSFFKQADFNEVYKRSVKGEINGIKFQVIHINDLIKEKKRLGRHKDLDDVENLEKIKKTESNSKFAFISSFFCLSAFCQCHLFCFSVSSDFSSHEKHL</sequence>
<reference evidence="4" key="1">
    <citation type="journal article" date="2019" name="Int. J. Syst. Evol. Microbiol.">
        <title>The Global Catalogue of Microorganisms (GCM) 10K type strain sequencing project: providing services to taxonomists for standard genome sequencing and annotation.</title>
        <authorList>
            <consortium name="The Broad Institute Genomics Platform"/>
            <consortium name="The Broad Institute Genome Sequencing Center for Infectious Disease"/>
            <person name="Wu L."/>
            <person name="Ma J."/>
        </authorList>
    </citation>
    <scope>NUCLEOTIDE SEQUENCE [LARGE SCALE GENOMIC DNA]</scope>
    <source>
        <strain evidence="4">CGMCC 1.10832</strain>
    </source>
</reference>
<proteinExistence type="predicted"/>
<keyword evidence="1" id="KW-1133">Transmembrane helix</keyword>
<feature type="transmembrane region" description="Helical" evidence="1">
    <location>
        <begin position="197"/>
        <end position="220"/>
    </location>
</feature>
<keyword evidence="1" id="KW-0812">Transmembrane</keyword>
<keyword evidence="1" id="KW-0472">Membrane</keyword>